<evidence type="ECO:0000256" key="5">
    <source>
        <dbReference type="ARBA" id="ARBA00023136"/>
    </source>
</evidence>
<sequence length="149" mass="15876">MELLDVVLLILVGAFWGCTNPLLRKGASDAGSIKEEAASTNDHSLLDTLQASAKKFINVRVWLPYAMNQFGSVLFYVALSRSDLTLAVPVCNALALVFSMATSFALGERVDRPLRAVAGSALVMTGVGICLHSREGSTSDGTKDAETRN</sequence>
<dbReference type="GO" id="GO:0016020">
    <property type="term" value="C:membrane"/>
    <property type="evidence" value="ECO:0007669"/>
    <property type="project" value="UniProtKB-SubCell"/>
</dbReference>
<evidence type="ECO:0000256" key="2">
    <source>
        <dbReference type="ARBA" id="ARBA00005977"/>
    </source>
</evidence>
<keyword evidence="8" id="KW-1185">Reference proteome</keyword>
<comment type="subcellular location">
    <subcellularLocation>
        <location evidence="1">Membrane</location>
        <topology evidence="1">Multi-pass membrane protein</topology>
    </subcellularLocation>
</comment>
<name>A0A9N8HWN1_9STRA</name>
<proteinExistence type="inferred from homology"/>
<feature type="transmembrane region" description="Helical" evidence="6">
    <location>
        <begin position="61"/>
        <end position="79"/>
    </location>
</feature>
<dbReference type="AlphaFoldDB" id="A0A9N8HWN1"/>
<evidence type="ECO:0000313" key="8">
    <source>
        <dbReference type="Proteomes" id="UP001153069"/>
    </source>
</evidence>
<dbReference type="PANTHER" id="PTHR28668:SF1">
    <property type="entry name" value="TRANSMEMBRANE PROTEIN 234"/>
    <property type="match status" value="1"/>
</dbReference>
<keyword evidence="4 6" id="KW-1133">Transmembrane helix</keyword>
<comment type="similarity">
    <text evidence="2">Belongs to the TMEM234 family.</text>
</comment>
<comment type="caution">
    <text evidence="7">The sequence shown here is derived from an EMBL/GenBank/DDBJ whole genome shotgun (WGS) entry which is preliminary data.</text>
</comment>
<dbReference type="EMBL" id="CAICTM010001671">
    <property type="protein sequence ID" value="CAB9525418.1"/>
    <property type="molecule type" value="Genomic_DNA"/>
</dbReference>
<dbReference type="Pfam" id="PF10639">
    <property type="entry name" value="TMEM234"/>
    <property type="match status" value="1"/>
</dbReference>
<evidence type="ECO:0000313" key="7">
    <source>
        <dbReference type="EMBL" id="CAB9525418.1"/>
    </source>
</evidence>
<accession>A0A9N8HWN1</accession>
<gene>
    <name evidence="7" type="ORF">SEMRO_1673_G290260.1</name>
</gene>
<feature type="transmembrane region" description="Helical" evidence="6">
    <location>
        <begin position="85"/>
        <end position="106"/>
    </location>
</feature>
<keyword evidence="3 6" id="KW-0812">Transmembrane</keyword>
<evidence type="ECO:0000256" key="6">
    <source>
        <dbReference type="SAM" id="Phobius"/>
    </source>
</evidence>
<dbReference type="OrthoDB" id="43458at2759"/>
<dbReference type="Proteomes" id="UP001153069">
    <property type="component" value="Unassembled WGS sequence"/>
</dbReference>
<organism evidence="7 8">
    <name type="scientific">Seminavis robusta</name>
    <dbReference type="NCBI Taxonomy" id="568900"/>
    <lineage>
        <taxon>Eukaryota</taxon>
        <taxon>Sar</taxon>
        <taxon>Stramenopiles</taxon>
        <taxon>Ochrophyta</taxon>
        <taxon>Bacillariophyta</taxon>
        <taxon>Bacillariophyceae</taxon>
        <taxon>Bacillariophycidae</taxon>
        <taxon>Naviculales</taxon>
        <taxon>Naviculaceae</taxon>
        <taxon>Seminavis</taxon>
    </lineage>
</organism>
<reference evidence="7" key="1">
    <citation type="submission" date="2020-06" db="EMBL/GenBank/DDBJ databases">
        <authorList>
            <consortium name="Plant Systems Biology data submission"/>
        </authorList>
    </citation>
    <scope>NUCLEOTIDE SEQUENCE</scope>
    <source>
        <strain evidence="7">D6</strain>
    </source>
</reference>
<dbReference type="PANTHER" id="PTHR28668">
    <property type="entry name" value="TRANSMEMBRANE PROTEIN 234"/>
    <property type="match status" value="1"/>
</dbReference>
<evidence type="ECO:0000256" key="4">
    <source>
        <dbReference type="ARBA" id="ARBA00022989"/>
    </source>
</evidence>
<dbReference type="InterPro" id="IPR018908">
    <property type="entry name" value="TMEM234"/>
</dbReference>
<dbReference type="SUPFAM" id="SSF103481">
    <property type="entry name" value="Multidrug resistance efflux transporter EmrE"/>
    <property type="match status" value="1"/>
</dbReference>
<keyword evidence="5 6" id="KW-0472">Membrane</keyword>
<evidence type="ECO:0000256" key="3">
    <source>
        <dbReference type="ARBA" id="ARBA00022692"/>
    </source>
</evidence>
<feature type="transmembrane region" description="Helical" evidence="6">
    <location>
        <begin position="6"/>
        <end position="23"/>
    </location>
</feature>
<protein>
    <submittedName>
        <fullName evidence="7">Transmembrane protein 234</fullName>
    </submittedName>
</protein>
<dbReference type="InterPro" id="IPR037185">
    <property type="entry name" value="EmrE-like"/>
</dbReference>
<evidence type="ECO:0000256" key="1">
    <source>
        <dbReference type="ARBA" id="ARBA00004141"/>
    </source>
</evidence>